<dbReference type="Pfam" id="PF16916">
    <property type="entry name" value="ZT_dimer"/>
    <property type="match status" value="1"/>
</dbReference>
<evidence type="ECO:0000259" key="11">
    <source>
        <dbReference type="Pfam" id="PF16916"/>
    </source>
</evidence>
<dbReference type="GO" id="GO:0005886">
    <property type="term" value="C:plasma membrane"/>
    <property type="evidence" value="ECO:0007669"/>
    <property type="project" value="TreeGrafter"/>
</dbReference>
<feature type="domain" description="Cation efflux protein transmembrane" evidence="10">
    <location>
        <begin position="72"/>
        <end position="167"/>
    </location>
</feature>
<keyword evidence="13" id="KW-1185">Reference proteome</keyword>
<keyword evidence="6 9" id="KW-1133">Transmembrane helix</keyword>
<dbReference type="PANTHER" id="PTHR11562:SF17">
    <property type="entry name" value="RE54080P-RELATED"/>
    <property type="match status" value="1"/>
</dbReference>
<feature type="transmembrane region" description="Helical" evidence="9">
    <location>
        <begin position="20"/>
        <end position="39"/>
    </location>
</feature>
<evidence type="ECO:0000256" key="7">
    <source>
        <dbReference type="ARBA" id="ARBA00023065"/>
    </source>
</evidence>
<accession>A0AAD4XAQ1</accession>
<dbReference type="NCBIfam" id="TIGR01297">
    <property type="entry name" value="CDF"/>
    <property type="match status" value="1"/>
</dbReference>
<comment type="subcellular location">
    <subcellularLocation>
        <location evidence="1">Membrane</location>
        <topology evidence="1">Multi-pass membrane protein</topology>
    </subcellularLocation>
</comment>
<dbReference type="InterPro" id="IPR027470">
    <property type="entry name" value="Cation_efflux_CTD"/>
</dbReference>
<feature type="transmembrane region" description="Helical" evidence="9">
    <location>
        <begin position="77"/>
        <end position="98"/>
    </location>
</feature>
<comment type="similarity">
    <text evidence="2">Belongs to the cation diffusion facilitator (CDF) transporter (TC 2.A.4) family. SLC30A subfamily.</text>
</comment>
<keyword evidence="3" id="KW-0813">Transport</keyword>
<evidence type="ECO:0000256" key="9">
    <source>
        <dbReference type="SAM" id="Phobius"/>
    </source>
</evidence>
<dbReference type="GO" id="GO:0005773">
    <property type="term" value="C:vacuole"/>
    <property type="evidence" value="ECO:0007669"/>
    <property type="project" value="TreeGrafter"/>
</dbReference>
<evidence type="ECO:0000256" key="1">
    <source>
        <dbReference type="ARBA" id="ARBA00004141"/>
    </source>
</evidence>
<name>A0AAD4XAQ1_9MAGN</name>
<keyword evidence="5" id="KW-0862">Zinc</keyword>
<evidence type="ECO:0000256" key="8">
    <source>
        <dbReference type="ARBA" id="ARBA00023136"/>
    </source>
</evidence>
<protein>
    <submittedName>
        <fullName evidence="12">Uncharacterized protein</fullName>
    </submittedName>
</protein>
<evidence type="ECO:0000256" key="5">
    <source>
        <dbReference type="ARBA" id="ARBA00022906"/>
    </source>
</evidence>
<dbReference type="AlphaFoldDB" id="A0AAD4XAQ1"/>
<dbReference type="Pfam" id="PF01545">
    <property type="entry name" value="Cation_efflux"/>
    <property type="match status" value="2"/>
</dbReference>
<evidence type="ECO:0000256" key="2">
    <source>
        <dbReference type="ARBA" id="ARBA00008873"/>
    </source>
</evidence>
<keyword evidence="8 9" id="KW-0472">Membrane</keyword>
<sequence length="255" mass="28138">MVGQIIGGIKANSLAIQTDVLHLLSDIVSYAISLFSLWVSSLKATPQYTYGFYRMEILGALASVLLTWIVTGSEVQGWIMVLISSLDFLLNLILVFLLGHGANFNIQAAYVHAFGDSILSIGVLVGGIIIWVKPKLKIVDLICTLVFSVFVLRTTLPLIREIYRVLMQAAPDGVDASVLAHDLCEMEEVLSVHEVHIWCITAGKVLVSCHVTVKEDANSYTVKDKVIQHIKQEYKIDTKDITVQTELSKDATVHD</sequence>
<proteinExistence type="inferred from homology"/>
<evidence type="ECO:0000256" key="4">
    <source>
        <dbReference type="ARBA" id="ARBA00022692"/>
    </source>
</evidence>
<dbReference type="InterPro" id="IPR002524">
    <property type="entry name" value="Cation_efflux"/>
</dbReference>
<gene>
    <name evidence="12" type="ORF">MKW98_000026</name>
</gene>
<feature type="domain" description="Cation efflux protein cytoplasmic" evidence="11">
    <location>
        <begin position="172"/>
        <end position="246"/>
    </location>
</feature>
<keyword evidence="7" id="KW-0406">Ion transport</keyword>
<dbReference type="Proteomes" id="UP001202328">
    <property type="component" value="Unassembled WGS sequence"/>
</dbReference>
<comment type="caution">
    <text evidence="12">The sequence shown here is derived from an EMBL/GenBank/DDBJ whole genome shotgun (WGS) entry which is preliminary data.</text>
</comment>
<evidence type="ECO:0000256" key="6">
    <source>
        <dbReference type="ARBA" id="ARBA00022989"/>
    </source>
</evidence>
<evidence type="ECO:0000259" key="10">
    <source>
        <dbReference type="Pfam" id="PF01545"/>
    </source>
</evidence>
<evidence type="ECO:0000313" key="13">
    <source>
        <dbReference type="Proteomes" id="UP001202328"/>
    </source>
</evidence>
<organism evidence="12 13">
    <name type="scientific">Papaver atlanticum</name>
    <dbReference type="NCBI Taxonomy" id="357466"/>
    <lineage>
        <taxon>Eukaryota</taxon>
        <taxon>Viridiplantae</taxon>
        <taxon>Streptophyta</taxon>
        <taxon>Embryophyta</taxon>
        <taxon>Tracheophyta</taxon>
        <taxon>Spermatophyta</taxon>
        <taxon>Magnoliopsida</taxon>
        <taxon>Ranunculales</taxon>
        <taxon>Papaveraceae</taxon>
        <taxon>Papaveroideae</taxon>
        <taxon>Papaver</taxon>
    </lineage>
</organism>
<dbReference type="GO" id="GO:0005385">
    <property type="term" value="F:zinc ion transmembrane transporter activity"/>
    <property type="evidence" value="ECO:0007669"/>
    <property type="project" value="TreeGrafter"/>
</dbReference>
<feature type="transmembrane region" description="Helical" evidence="9">
    <location>
        <begin position="110"/>
        <end position="132"/>
    </location>
</feature>
<feature type="transmembrane region" description="Helical" evidence="9">
    <location>
        <begin position="138"/>
        <end position="159"/>
    </location>
</feature>
<keyword evidence="4 9" id="KW-0812">Transmembrane</keyword>
<dbReference type="SUPFAM" id="SSF161111">
    <property type="entry name" value="Cation efflux protein transmembrane domain-like"/>
    <property type="match status" value="1"/>
</dbReference>
<dbReference type="EMBL" id="JAJJMB010012831">
    <property type="protein sequence ID" value="KAI3873029.1"/>
    <property type="molecule type" value="Genomic_DNA"/>
</dbReference>
<dbReference type="InterPro" id="IPR050681">
    <property type="entry name" value="CDF/SLC30A"/>
</dbReference>
<evidence type="ECO:0000313" key="12">
    <source>
        <dbReference type="EMBL" id="KAI3873029.1"/>
    </source>
</evidence>
<keyword evidence="5" id="KW-0864">Zinc transport</keyword>
<evidence type="ECO:0000256" key="3">
    <source>
        <dbReference type="ARBA" id="ARBA00022448"/>
    </source>
</evidence>
<reference evidence="12" key="1">
    <citation type="submission" date="2022-04" db="EMBL/GenBank/DDBJ databases">
        <title>A functionally conserved STORR gene fusion in Papaver species that diverged 16.8 million years ago.</title>
        <authorList>
            <person name="Catania T."/>
        </authorList>
    </citation>
    <scope>NUCLEOTIDE SEQUENCE</scope>
    <source>
        <strain evidence="12">S-188037</strain>
    </source>
</reference>
<dbReference type="InterPro" id="IPR036837">
    <property type="entry name" value="Cation_efflux_CTD_sf"/>
</dbReference>
<dbReference type="Gene3D" id="1.20.1510.10">
    <property type="entry name" value="Cation efflux protein transmembrane domain"/>
    <property type="match status" value="1"/>
</dbReference>
<dbReference type="SUPFAM" id="SSF160240">
    <property type="entry name" value="Cation efflux protein cytoplasmic domain-like"/>
    <property type="match status" value="1"/>
</dbReference>
<dbReference type="InterPro" id="IPR027469">
    <property type="entry name" value="Cation_efflux_TMD_sf"/>
</dbReference>
<dbReference type="InterPro" id="IPR058533">
    <property type="entry name" value="Cation_efflux_TM"/>
</dbReference>
<dbReference type="PANTHER" id="PTHR11562">
    <property type="entry name" value="CATION EFFLUX PROTEIN/ ZINC TRANSPORTER"/>
    <property type="match status" value="1"/>
</dbReference>
<feature type="transmembrane region" description="Helical" evidence="9">
    <location>
        <begin position="51"/>
        <end position="71"/>
    </location>
</feature>
<feature type="domain" description="Cation efflux protein transmembrane" evidence="10">
    <location>
        <begin position="2"/>
        <end position="71"/>
    </location>
</feature>